<gene>
    <name evidence="2" type="ORF">CB5_LOCUS8965</name>
</gene>
<feature type="region of interest" description="Disordered" evidence="1">
    <location>
        <begin position="59"/>
        <end position="141"/>
    </location>
</feature>
<dbReference type="EMBL" id="LR862145">
    <property type="protein sequence ID" value="CAD1825754.1"/>
    <property type="molecule type" value="Genomic_DNA"/>
</dbReference>
<dbReference type="AlphaFoldDB" id="A0A6V7P528"/>
<feature type="compositionally biased region" description="Low complexity" evidence="1">
    <location>
        <begin position="62"/>
        <end position="76"/>
    </location>
</feature>
<name>A0A6V7P528_ANACO</name>
<organism evidence="2">
    <name type="scientific">Ananas comosus var. bracteatus</name>
    <name type="common">red pineapple</name>
    <dbReference type="NCBI Taxonomy" id="296719"/>
    <lineage>
        <taxon>Eukaryota</taxon>
        <taxon>Viridiplantae</taxon>
        <taxon>Streptophyta</taxon>
        <taxon>Embryophyta</taxon>
        <taxon>Tracheophyta</taxon>
        <taxon>Spermatophyta</taxon>
        <taxon>Magnoliopsida</taxon>
        <taxon>Liliopsida</taxon>
        <taxon>Poales</taxon>
        <taxon>Bromeliaceae</taxon>
        <taxon>Bromelioideae</taxon>
        <taxon>Ananas</taxon>
    </lineage>
</organism>
<evidence type="ECO:0000313" key="2">
    <source>
        <dbReference type="EMBL" id="CAD1825754.1"/>
    </source>
</evidence>
<sequence>MGATVPRGAHRAVPKLARFGAGGYQVLAPPPPGLDLSFRLPLFPYPGAYETRHVLLEAGEPSSSSFSSGRAAASISEADNGTGSGGISKKQAKKEAKKAEKAQRQQSSAAQAAEAESSSALDDPCRPTTATWPWRRSSPRP</sequence>
<protein>
    <submittedName>
        <fullName evidence="2">Uncharacterized protein</fullName>
    </submittedName>
</protein>
<accession>A0A6V7P528</accession>
<proteinExistence type="predicted"/>
<feature type="compositionally biased region" description="Low complexity" evidence="1">
    <location>
        <begin position="104"/>
        <end position="120"/>
    </location>
</feature>
<evidence type="ECO:0000256" key="1">
    <source>
        <dbReference type="SAM" id="MobiDB-lite"/>
    </source>
</evidence>
<feature type="compositionally biased region" description="Basic and acidic residues" evidence="1">
    <location>
        <begin position="93"/>
        <end position="103"/>
    </location>
</feature>
<reference evidence="2" key="1">
    <citation type="submission" date="2020-07" db="EMBL/GenBank/DDBJ databases">
        <authorList>
            <person name="Lin J."/>
        </authorList>
    </citation>
    <scope>NUCLEOTIDE SEQUENCE</scope>
</reference>